<feature type="domain" description="SPOR" evidence="2">
    <location>
        <begin position="98"/>
        <end position="176"/>
    </location>
</feature>
<protein>
    <submittedName>
        <fullName evidence="3">SpoIID/LytB domain-containing protein</fullName>
    </submittedName>
</protein>
<dbReference type="NCBIfam" id="TIGR02669">
    <property type="entry name" value="SpoIID_LytB"/>
    <property type="match status" value="1"/>
</dbReference>
<dbReference type="PANTHER" id="PTHR30032:SF4">
    <property type="entry name" value="AMIDASE ENHANCER"/>
    <property type="match status" value="1"/>
</dbReference>
<dbReference type="Pfam" id="PF05036">
    <property type="entry name" value="SPOR"/>
    <property type="match status" value="2"/>
</dbReference>
<dbReference type="PANTHER" id="PTHR30032">
    <property type="entry name" value="N-ACETYLMURAMOYL-L-ALANINE AMIDASE-RELATED"/>
    <property type="match status" value="1"/>
</dbReference>
<evidence type="ECO:0000256" key="1">
    <source>
        <dbReference type="SAM" id="SignalP"/>
    </source>
</evidence>
<dbReference type="RefSeq" id="WP_138788979.1">
    <property type="nucleotide sequence ID" value="NZ_JBHTGQ010000002.1"/>
</dbReference>
<feature type="chain" id="PRO_5045889803" evidence="1">
    <location>
        <begin position="30"/>
        <end position="702"/>
    </location>
</feature>
<keyword evidence="4" id="KW-1185">Reference proteome</keyword>
<accession>A0ABW2UYR5</accession>
<dbReference type="InterPro" id="IPR013486">
    <property type="entry name" value="SpoIID/LytB"/>
</dbReference>
<proteinExistence type="predicted"/>
<dbReference type="Proteomes" id="UP001596528">
    <property type="component" value="Unassembled WGS sequence"/>
</dbReference>
<dbReference type="InterPro" id="IPR013693">
    <property type="entry name" value="SpoIID/LytB_N"/>
</dbReference>
<evidence type="ECO:0000313" key="3">
    <source>
        <dbReference type="EMBL" id="MFC7748433.1"/>
    </source>
</evidence>
<sequence>MARTKKTRLSAVRKAGVAALASLLLIASGAGLERHVPVAAAAGQHTIDTIRVALYMQSDLAFKSTVPYATVSHPKGLTIGLSGAAAPLTSVTPGVGALLSYDGYRVQLLETSDAAAADRAAGAVSADKPVIRKQKVSGKDVYQVVIGPYASLEEAEAKRDALKGAVQGGSPKVLGTIRWSTGAYASEAEAVKQAASLAAKGVASAIGVTVADGGQPSYEVWIGDAVSQAEADALKAAVLKQAPGVSLAAAYTGKGAPYLVIRDVRLSGGASGKSFDIAADGRSFSVTAPEDGLRVAEKNRQYRGKLEWSVYNNRLALINEVPFEQYLYSVVGTEMSASWPAEALKAQAVAARTYALGNGLRYKIAHVSDSTFDQAYYGMDQEKPAIVAAVEATRGEILLENGKVFLPFFSSNAGGMTADPSEVWGNPVSFVKVAASPDQIAAEGKPIWYRVLLPDARTGYIRSDLLDDTGARTPSGLPLLKGNTDGINIRPIPSTSNVYAAPIGTLDPSWKVVKIAEATESNDYSWMRGPYTPGELAAKLPKTLGGAPLQSLKVTGTGPSGRVTEVEANGKPIVDISYPDGFRTVFLGLPSTRFAIEETGRYRVLGADGRSRDLYGSPSEKVYAVGADGVTTELTAPSRFVTDGRSLRVGTKEAAYLFTGLGNGHGLGMSQWGAKGLAEEGYGYKEILGYYYQGVTLVKDGN</sequence>
<comment type="caution">
    <text evidence="3">The sequence shown here is derived from an EMBL/GenBank/DDBJ whole genome shotgun (WGS) entry which is preliminary data.</text>
</comment>
<gene>
    <name evidence="3" type="ORF">ACFQWB_00545</name>
</gene>
<dbReference type="Pfam" id="PF08486">
    <property type="entry name" value="SpoIID"/>
    <property type="match status" value="1"/>
</dbReference>
<organism evidence="3 4">
    <name type="scientific">Paenibacillus thermoaerophilus</name>
    <dbReference type="NCBI Taxonomy" id="1215385"/>
    <lineage>
        <taxon>Bacteria</taxon>
        <taxon>Bacillati</taxon>
        <taxon>Bacillota</taxon>
        <taxon>Bacilli</taxon>
        <taxon>Bacillales</taxon>
        <taxon>Paenibacillaceae</taxon>
        <taxon>Paenibacillus</taxon>
    </lineage>
</organism>
<evidence type="ECO:0000259" key="2">
    <source>
        <dbReference type="PROSITE" id="PS51724"/>
    </source>
</evidence>
<dbReference type="InterPro" id="IPR036680">
    <property type="entry name" value="SPOR-like_sf"/>
</dbReference>
<dbReference type="InterPro" id="IPR007730">
    <property type="entry name" value="SPOR-like_dom"/>
</dbReference>
<dbReference type="EMBL" id="JBHTGQ010000002">
    <property type="protein sequence ID" value="MFC7748433.1"/>
    <property type="molecule type" value="Genomic_DNA"/>
</dbReference>
<keyword evidence="1" id="KW-0732">Signal</keyword>
<evidence type="ECO:0000313" key="4">
    <source>
        <dbReference type="Proteomes" id="UP001596528"/>
    </source>
</evidence>
<dbReference type="InterPro" id="IPR051922">
    <property type="entry name" value="Bact_Sporulation_Assoc"/>
</dbReference>
<reference evidence="4" key="1">
    <citation type="journal article" date="2019" name="Int. J. Syst. Evol. Microbiol.">
        <title>The Global Catalogue of Microorganisms (GCM) 10K type strain sequencing project: providing services to taxonomists for standard genome sequencing and annotation.</title>
        <authorList>
            <consortium name="The Broad Institute Genomics Platform"/>
            <consortium name="The Broad Institute Genome Sequencing Center for Infectious Disease"/>
            <person name="Wu L."/>
            <person name="Ma J."/>
        </authorList>
    </citation>
    <scope>NUCLEOTIDE SEQUENCE [LARGE SCALE GENOMIC DNA]</scope>
    <source>
        <strain evidence="4">JCM 18657</strain>
    </source>
</reference>
<dbReference type="SUPFAM" id="SSF110997">
    <property type="entry name" value="Sporulation related repeat"/>
    <property type="match status" value="1"/>
</dbReference>
<feature type="signal peptide" evidence="1">
    <location>
        <begin position="1"/>
        <end position="29"/>
    </location>
</feature>
<name>A0ABW2UYR5_9BACL</name>
<dbReference type="Gene3D" id="3.30.70.1070">
    <property type="entry name" value="Sporulation related repeat"/>
    <property type="match status" value="2"/>
</dbReference>
<dbReference type="PROSITE" id="PS51724">
    <property type="entry name" value="SPOR"/>
    <property type="match status" value="1"/>
</dbReference>